<name>E4L8J1_9FIRM</name>
<evidence type="ECO:0000313" key="2">
    <source>
        <dbReference type="EMBL" id="EFR42945.1"/>
    </source>
</evidence>
<dbReference type="SUPFAM" id="SSF111384">
    <property type="entry name" value="OmpH-like"/>
    <property type="match status" value="2"/>
</dbReference>
<organism evidence="2 3">
    <name type="scientific">Dialister micraerophilus UPII 345-E</name>
    <dbReference type="NCBI Taxonomy" id="910314"/>
    <lineage>
        <taxon>Bacteria</taxon>
        <taxon>Bacillati</taxon>
        <taxon>Bacillota</taxon>
        <taxon>Negativicutes</taxon>
        <taxon>Veillonellales</taxon>
        <taxon>Veillonellaceae</taxon>
        <taxon>Dialister</taxon>
    </lineage>
</organism>
<reference evidence="2 3" key="1">
    <citation type="submission" date="2010-11" db="EMBL/GenBank/DDBJ databases">
        <authorList>
            <person name="Durkin A.S."/>
            <person name="Madupu R."/>
            <person name="Torralba M."/>
            <person name="Gillis M."/>
            <person name="Methe B."/>
            <person name="Sutton G."/>
            <person name="Nelson K.E."/>
        </authorList>
    </citation>
    <scope>NUCLEOTIDE SEQUENCE [LARGE SCALE GENOMIC DNA]</scope>
    <source>
        <strain evidence="2 3">UPII 345-E</strain>
    </source>
</reference>
<dbReference type="OrthoDB" id="3034392at2"/>
<dbReference type="Proteomes" id="UP000004594">
    <property type="component" value="Unassembled WGS sequence"/>
</dbReference>
<proteinExistence type="predicted"/>
<evidence type="ECO:0000256" key="1">
    <source>
        <dbReference type="SAM" id="Coils"/>
    </source>
</evidence>
<protein>
    <recommendedName>
        <fullName evidence="4">Outer membrane protein</fullName>
    </recommendedName>
</protein>
<sequence length="305" mass="35392">MNKKTFWAALLVGVGILIGGCGQKQESAMPAVYGVADYETLVKSHPKYSEYFRLETEYNHLIQQYSNERNQMMKVYSMKTQVDNAMQDKNALESAQKELQSRIKAKENELNEKLKKTYENISAKHNKNVLIDKNNFDDNIRITNLQMKFVVTGISHEEKEKAEKELQELLKNRSISNEDFSDWTEEEKTFFIKEKEKAADELEAFAKSSAEKIKSEIGKKSIQKFDSEEKVYPELKSWDENWQHKLELKQKQMAKIKSEIMEDIRKDAEKVALEKNLSMIFSEHTVNVSAVDVTGDIVSKIIQEE</sequence>
<dbReference type="PROSITE" id="PS51257">
    <property type="entry name" value="PROKAR_LIPOPROTEIN"/>
    <property type="match status" value="1"/>
</dbReference>
<evidence type="ECO:0008006" key="4">
    <source>
        <dbReference type="Google" id="ProtNLM"/>
    </source>
</evidence>
<feature type="coiled-coil region" evidence="1">
    <location>
        <begin position="82"/>
        <end position="124"/>
    </location>
</feature>
<evidence type="ECO:0000313" key="3">
    <source>
        <dbReference type="Proteomes" id="UP000004594"/>
    </source>
</evidence>
<dbReference type="RefSeq" id="WP_007554352.1">
    <property type="nucleotide sequence ID" value="NZ_AENT01000012.1"/>
</dbReference>
<comment type="caution">
    <text evidence="2">The sequence shown here is derived from an EMBL/GenBank/DDBJ whole genome shotgun (WGS) entry which is preliminary data.</text>
</comment>
<dbReference type="AlphaFoldDB" id="E4L8J1"/>
<dbReference type="EMBL" id="AENT01000012">
    <property type="protein sequence ID" value="EFR42945.1"/>
    <property type="molecule type" value="Genomic_DNA"/>
</dbReference>
<dbReference type="InterPro" id="IPR024930">
    <property type="entry name" value="Skp_dom_sf"/>
</dbReference>
<accession>E4L8J1</accession>
<keyword evidence="1" id="KW-0175">Coiled coil</keyword>
<gene>
    <name evidence="2" type="ORF">HMPREF9220_1177</name>
</gene>
<dbReference type="eggNOG" id="ENOG5030C0E">
    <property type="taxonomic scope" value="Bacteria"/>
</dbReference>